<dbReference type="InParanoid" id="D2VUF1"/>
<dbReference type="AlphaFoldDB" id="D2VUF1"/>
<dbReference type="STRING" id="5762.D2VUF1"/>
<dbReference type="VEuPathDB" id="AmoebaDB:NAEGRDRAFT_81265"/>
<dbReference type="Proteomes" id="UP000006671">
    <property type="component" value="Unassembled WGS sequence"/>
</dbReference>
<feature type="region of interest" description="Disordered" evidence="1">
    <location>
        <begin position="155"/>
        <end position="244"/>
    </location>
</feature>
<dbReference type="RefSeq" id="XP_002672178.1">
    <property type="nucleotide sequence ID" value="XM_002672132.1"/>
</dbReference>
<dbReference type="EMBL" id="GG738899">
    <property type="protein sequence ID" value="EFC39434.1"/>
    <property type="molecule type" value="Genomic_DNA"/>
</dbReference>
<proteinExistence type="predicted"/>
<dbReference type="KEGG" id="ngr:NAEGRDRAFT_81265"/>
<evidence type="ECO:0000313" key="2">
    <source>
        <dbReference type="EMBL" id="EFC39434.1"/>
    </source>
</evidence>
<feature type="compositionally biased region" description="Pro residues" evidence="1">
    <location>
        <begin position="213"/>
        <end position="244"/>
    </location>
</feature>
<evidence type="ECO:0000256" key="1">
    <source>
        <dbReference type="SAM" id="MobiDB-lite"/>
    </source>
</evidence>
<name>D2VUF1_NAEGR</name>
<protein>
    <submittedName>
        <fullName evidence="2">Abl-interactor</fullName>
    </submittedName>
</protein>
<organism evidence="3">
    <name type="scientific">Naegleria gruberi</name>
    <name type="common">Amoeba</name>
    <dbReference type="NCBI Taxonomy" id="5762"/>
    <lineage>
        <taxon>Eukaryota</taxon>
        <taxon>Discoba</taxon>
        <taxon>Heterolobosea</taxon>
        <taxon>Tetramitia</taxon>
        <taxon>Eutetramitia</taxon>
        <taxon>Vahlkampfiidae</taxon>
        <taxon>Naegleria</taxon>
    </lineage>
</organism>
<dbReference type="OrthoDB" id="5971719at2759"/>
<dbReference type="Gene3D" id="6.10.140.1620">
    <property type="match status" value="1"/>
</dbReference>
<evidence type="ECO:0000313" key="3">
    <source>
        <dbReference type="Proteomes" id="UP000006671"/>
    </source>
</evidence>
<accession>D2VUF1</accession>
<feature type="compositionally biased region" description="Low complexity" evidence="1">
    <location>
        <begin position="198"/>
        <end position="212"/>
    </location>
</feature>
<dbReference type="GeneID" id="8854101"/>
<keyword evidence="3" id="KW-1185">Reference proteome</keyword>
<sequence length="244" mass="27360">MSQLNQHLIDQLYKTPEEIAKLDQTEQKIGDIINWCSHNYQNSDKEQTYEKTKEYLAAVLTNVVFFIDSSSRELETLIEFETQEVNRIGAELTIIYDRLKSARSMTGREELSKMHAVKPTSRTGMKKRVIELSNSNFKNNIVSIEDLENISTLSYHTPKSTSQTDFTTVGRGGSSAGMMDSPVSLDIDDDNSGYLERQSSFSSTSSTQQGFSRPPPPPLKSSNQPPPPPSRSGPPPPPNPRRFN</sequence>
<reference evidence="2 3" key="1">
    <citation type="journal article" date="2010" name="Cell">
        <title>The genome of Naegleria gruberi illuminates early eukaryotic versatility.</title>
        <authorList>
            <person name="Fritz-Laylin L.K."/>
            <person name="Prochnik S.E."/>
            <person name="Ginger M.L."/>
            <person name="Dacks J.B."/>
            <person name="Carpenter M.L."/>
            <person name="Field M.C."/>
            <person name="Kuo A."/>
            <person name="Paredez A."/>
            <person name="Chapman J."/>
            <person name="Pham J."/>
            <person name="Shu S."/>
            <person name="Neupane R."/>
            <person name="Cipriano M."/>
            <person name="Mancuso J."/>
            <person name="Tu H."/>
            <person name="Salamov A."/>
            <person name="Lindquist E."/>
            <person name="Shapiro H."/>
            <person name="Lucas S."/>
            <person name="Grigoriev I.V."/>
            <person name="Cande W.Z."/>
            <person name="Fulton C."/>
            <person name="Rokhsar D.S."/>
            <person name="Dawson S.C."/>
        </authorList>
    </citation>
    <scope>NUCLEOTIDE SEQUENCE [LARGE SCALE GENOMIC DNA]</scope>
    <source>
        <strain evidence="2 3">NEG-M</strain>
    </source>
</reference>
<gene>
    <name evidence="2" type="ORF">NAEGRDRAFT_81265</name>
</gene>
<feature type="compositionally biased region" description="Polar residues" evidence="1">
    <location>
        <begin position="155"/>
        <end position="167"/>
    </location>
</feature>